<evidence type="ECO:0000256" key="4">
    <source>
        <dbReference type="ARBA" id="ARBA00022825"/>
    </source>
</evidence>
<dbReference type="GO" id="GO:0006508">
    <property type="term" value="P:proteolysis"/>
    <property type="evidence" value="ECO:0007669"/>
    <property type="project" value="UniProtKB-KW"/>
</dbReference>
<dbReference type="SUPFAM" id="SSF50993">
    <property type="entry name" value="Peptidase/esterase 'gauge' domain"/>
    <property type="match status" value="1"/>
</dbReference>
<evidence type="ECO:0000256" key="6">
    <source>
        <dbReference type="RuleBase" id="RU368024"/>
    </source>
</evidence>
<dbReference type="AlphaFoldDB" id="A0A7R8WUB9"/>
<dbReference type="PROSITE" id="PS00708">
    <property type="entry name" value="PRO_ENDOPEP_SER"/>
    <property type="match status" value="1"/>
</dbReference>
<protein>
    <recommendedName>
        <fullName evidence="6">Prolyl endopeptidase</fullName>
        <ecNumber evidence="6">3.4.21.-</ecNumber>
    </recommendedName>
</protein>
<dbReference type="PRINTS" id="PR00862">
    <property type="entry name" value="PROLIGOPTASE"/>
</dbReference>
<dbReference type="PANTHER" id="PTHR11757:SF19">
    <property type="entry name" value="PROLYL ENDOPEPTIDASE-LIKE"/>
    <property type="match status" value="1"/>
</dbReference>
<dbReference type="EMBL" id="OB672491">
    <property type="protein sequence ID" value="CAD7235391.1"/>
    <property type="molecule type" value="Genomic_DNA"/>
</dbReference>
<dbReference type="InterPro" id="IPR051543">
    <property type="entry name" value="Serine_Peptidase_S9A"/>
</dbReference>
<keyword evidence="4 6" id="KW-0720">Serine protease</keyword>
<dbReference type="SUPFAM" id="SSF53474">
    <property type="entry name" value="alpha/beta-Hydrolases"/>
    <property type="match status" value="1"/>
</dbReference>
<keyword evidence="2 6" id="KW-0645">Protease</keyword>
<name>A0A7R8WUB9_9CRUS</name>
<dbReference type="InterPro" id="IPR002471">
    <property type="entry name" value="Pept_S9_AS"/>
</dbReference>
<sequence length="567" mass="65483">MAEGFEYYQLSGVSISPDNRLASFGVDQVSRRIYTISIKNLESNELLDDELKGTTGRATWSADGAFLFYTKKDPETLRAHQIYRHKLGDAQELDVLVYEEQDDTFTCHVGKSKSRELIVITSSSTETSEQRFIRTDAPLDDFRVIEPRQRGLEYYVEHFEDHFYLYTNADGAKNYKVMRCPIDRCDRGHWEELIPHREEVLLDGFEIFKKFLVLEEREKGNLNIHIRPWEDPDNAYYMSFDEEVYTAYTSTNLEFDTTILRYGYTSLRQPTQVIDFDMEKQTKEVKKEQEVVDANFKVGNYHTEKLWVTARDGKQVAVSLIRHKDTMPSRETPLLLYGYGSYGHTVDPVFSVSRLSLLDRGFIFAIAHIRGSSYLGRSWYEDGKMLHKLNTFYDFIDAAEFLIELKYTSTPHLYAMGGSAGGLLMGAVMNMRPELFNGIISKVPFVDVLTTMLDETIPLTTGEFDEWGNPKEKTFYEYIKSYSPYDNLKDQSYPHLLMTTGLHDSQVQYWEPAKYIAKMRQFENNPALVLFKTDMGFGHGGASGRFQSIKEIALDYAFLLALEDAEV</sequence>
<dbReference type="PANTHER" id="PTHR11757">
    <property type="entry name" value="PROTEASE FAMILY S9A OLIGOPEPTIDASE"/>
    <property type="match status" value="1"/>
</dbReference>
<dbReference type="InterPro" id="IPR029058">
    <property type="entry name" value="AB_hydrolase_fold"/>
</dbReference>
<evidence type="ECO:0000256" key="1">
    <source>
        <dbReference type="ARBA" id="ARBA00005228"/>
    </source>
</evidence>
<dbReference type="Pfam" id="PF00326">
    <property type="entry name" value="Peptidase_S9"/>
    <property type="match status" value="1"/>
</dbReference>
<evidence type="ECO:0000256" key="3">
    <source>
        <dbReference type="ARBA" id="ARBA00022801"/>
    </source>
</evidence>
<dbReference type="InterPro" id="IPR023302">
    <property type="entry name" value="Pept_S9A_N"/>
</dbReference>
<comment type="similarity">
    <text evidence="1 6">Belongs to the peptidase S9A family.</text>
</comment>
<dbReference type="Pfam" id="PF02897">
    <property type="entry name" value="Peptidase_S9_N"/>
    <property type="match status" value="1"/>
</dbReference>
<gene>
    <name evidence="7" type="ORF">CTOB1V02_LOCUS13206</name>
</gene>
<dbReference type="Gene3D" id="2.130.10.120">
    <property type="entry name" value="Prolyl oligopeptidase, N-terminal domain"/>
    <property type="match status" value="1"/>
</dbReference>
<dbReference type="EC" id="3.4.21.-" evidence="6"/>
<proteinExistence type="inferred from homology"/>
<evidence type="ECO:0000313" key="7">
    <source>
        <dbReference type="EMBL" id="CAD7235391.1"/>
    </source>
</evidence>
<accession>A0A7R8WUB9</accession>
<dbReference type="GO" id="GO:0004252">
    <property type="term" value="F:serine-type endopeptidase activity"/>
    <property type="evidence" value="ECO:0007669"/>
    <property type="project" value="UniProtKB-UniRule"/>
</dbReference>
<evidence type="ECO:0000256" key="2">
    <source>
        <dbReference type="ARBA" id="ARBA00022670"/>
    </source>
</evidence>
<reference evidence="7" key="1">
    <citation type="submission" date="2020-11" db="EMBL/GenBank/DDBJ databases">
        <authorList>
            <person name="Tran Van P."/>
        </authorList>
    </citation>
    <scope>NUCLEOTIDE SEQUENCE</scope>
</reference>
<comment type="function">
    <text evidence="5">Serine peptidase whose precise substrate specificity remains unclear. Does not cleave peptides after a arginine or lysine residue. Regulates trans-Golgi network morphology and sorting by regulating the membrane binding of the AP-1 complex. May play a role in the regulation of synaptic vesicle exocytosis.</text>
</comment>
<dbReference type="InterPro" id="IPR001375">
    <property type="entry name" value="Peptidase_S9_cat"/>
</dbReference>
<dbReference type="InterPro" id="IPR002470">
    <property type="entry name" value="Peptidase_S9A"/>
</dbReference>
<keyword evidence="3 6" id="KW-0378">Hydrolase</keyword>
<organism evidence="7">
    <name type="scientific">Cyprideis torosa</name>
    <dbReference type="NCBI Taxonomy" id="163714"/>
    <lineage>
        <taxon>Eukaryota</taxon>
        <taxon>Metazoa</taxon>
        <taxon>Ecdysozoa</taxon>
        <taxon>Arthropoda</taxon>
        <taxon>Crustacea</taxon>
        <taxon>Oligostraca</taxon>
        <taxon>Ostracoda</taxon>
        <taxon>Podocopa</taxon>
        <taxon>Podocopida</taxon>
        <taxon>Cytherocopina</taxon>
        <taxon>Cytheroidea</taxon>
        <taxon>Cytherideidae</taxon>
        <taxon>Cyprideis</taxon>
    </lineage>
</organism>
<dbReference type="Gene3D" id="3.40.50.1820">
    <property type="entry name" value="alpha/beta hydrolase"/>
    <property type="match status" value="1"/>
</dbReference>
<evidence type="ECO:0000256" key="5">
    <source>
        <dbReference type="ARBA" id="ARBA00045448"/>
    </source>
</evidence>
<dbReference type="OrthoDB" id="248387at2759"/>